<evidence type="ECO:0000256" key="5">
    <source>
        <dbReference type="ARBA" id="ARBA00023136"/>
    </source>
</evidence>
<evidence type="ECO:0000256" key="2">
    <source>
        <dbReference type="ARBA" id="ARBA00022475"/>
    </source>
</evidence>
<evidence type="ECO:0000256" key="6">
    <source>
        <dbReference type="SAM" id="Phobius"/>
    </source>
</evidence>
<dbReference type="GO" id="GO:0015658">
    <property type="term" value="F:branched-chain amino acid transmembrane transporter activity"/>
    <property type="evidence" value="ECO:0007669"/>
    <property type="project" value="InterPro"/>
</dbReference>
<keyword evidence="2" id="KW-1003">Cell membrane</keyword>
<gene>
    <name evidence="7" type="ORF">X805_21010</name>
</gene>
<dbReference type="PANTHER" id="PTHR30482">
    <property type="entry name" value="HIGH-AFFINITY BRANCHED-CHAIN AMINO ACID TRANSPORT SYSTEM PERMEASE"/>
    <property type="match status" value="1"/>
</dbReference>
<sequence>MTSSKSLSSLSVAAWVLAFALLAVFPLLPEPIGGKFHTELLAKVMIMAIFAASLQLLVGYTGLVSLGHAAFFGFGAYAVAMLAPMSEAGNGWLMLAAAVGGAGLLALVIGALVMRTQGIYFIMVTLAFGQLVYFVFHDTKIAGGSDGAYVYFKPALAIGGWQWIDLEQANSFYWFVLGALVLTLGVLTLVLRSRFGHALIGIKHNEQRMRAAGYSTLLYKLASFVVAGMLAGLGGFLYAAQYGFVTPEILSWHYSGNALVMIILGGLGSLGGAVAGAFAFVLLSEWFSSLTKHWQLLFGSFIIVAVALLPQGLAGLWARLPSSQRKEAA</sequence>
<feature type="transmembrane region" description="Helical" evidence="6">
    <location>
        <begin position="66"/>
        <end position="85"/>
    </location>
</feature>
<dbReference type="RefSeq" id="WP_051631894.1">
    <property type="nucleotide sequence ID" value="NZ_AZRA01000052.1"/>
</dbReference>
<name>A0A059KM28_9BURK</name>
<dbReference type="PATRIC" id="fig|1286631.3.peg.2065"/>
<feature type="transmembrane region" description="Helical" evidence="6">
    <location>
        <begin position="92"/>
        <end position="113"/>
    </location>
</feature>
<dbReference type="CDD" id="cd06581">
    <property type="entry name" value="TM_PBP1_LivM_like"/>
    <property type="match status" value="1"/>
</dbReference>
<keyword evidence="4 6" id="KW-1133">Transmembrane helix</keyword>
<dbReference type="InterPro" id="IPR001851">
    <property type="entry name" value="ABC_transp_permease"/>
</dbReference>
<feature type="transmembrane region" description="Helical" evidence="6">
    <location>
        <begin position="259"/>
        <end position="284"/>
    </location>
</feature>
<dbReference type="InterPro" id="IPR043428">
    <property type="entry name" value="LivM-like"/>
</dbReference>
<dbReference type="GO" id="GO:0005886">
    <property type="term" value="C:plasma membrane"/>
    <property type="evidence" value="ECO:0007669"/>
    <property type="project" value="UniProtKB-SubCell"/>
</dbReference>
<feature type="transmembrane region" description="Helical" evidence="6">
    <location>
        <begin position="296"/>
        <end position="318"/>
    </location>
</feature>
<keyword evidence="8" id="KW-1185">Reference proteome</keyword>
<evidence type="ECO:0000256" key="1">
    <source>
        <dbReference type="ARBA" id="ARBA00004651"/>
    </source>
</evidence>
<evidence type="ECO:0000256" key="3">
    <source>
        <dbReference type="ARBA" id="ARBA00022692"/>
    </source>
</evidence>
<feature type="transmembrane region" description="Helical" evidence="6">
    <location>
        <begin position="119"/>
        <end position="136"/>
    </location>
</feature>
<dbReference type="eggNOG" id="COG4177">
    <property type="taxonomic scope" value="Bacteria"/>
</dbReference>
<feature type="transmembrane region" description="Helical" evidence="6">
    <location>
        <begin position="217"/>
        <end position="239"/>
    </location>
</feature>
<dbReference type="AlphaFoldDB" id="A0A059KM28"/>
<proteinExistence type="predicted"/>
<evidence type="ECO:0000256" key="4">
    <source>
        <dbReference type="ARBA" id="ARBA00022989"/>
    </source>
</evidence>
<organism evidence="7 8">
    <name type="scientific">Sphaerotilus natans subsp. natans DSM 6575</name>
    <dbReference type="NCBI Taxonomy" id="1286631"/>
    <lineage>
        <taxon>Bacteria</taxon>
        <taxon>Pseudomonadati</taxon>
        <taxon>Pseudomonadota</taxon>
        <taxon>Betaproteobacteria</taxon>
        <taxon>Burkholderiales</taxon>
        <taxon>Sphaerotilaceae</taxon>
        <taxon>Sphaerotilus</taxon>
    </lineage>
</organism>
<accession>A0A059KM28</accession>
<feature type="transmembrane region" description="Helical" evidence="6">
    <location>
        <begin position="40"/>
        <end position="60"/>
    </location>
</feature>
<dbReference type="Pfam" id="PF02653">
    <property type="entry name" value="BPD_transp_2"/>
    <property type="match status" value="1"/>
</dbReference>
<dbReference type="EMBL" id="AZRA01000052">
    <property type="protein sequence ID" value="KDB52279.1"/>
    <property type="molecule type" value="Genomic_DNA"/>
</dbReference>
<feature type="transmembrane region" description="Helical" evidence="6">
    <location>
        <begin position="172"/>
        <end position="191"/>
    </location>
</feature>
<comment type="caution">
    <text evidence="7">The sequence shown here is derived from an EMBL/GenBank/DDBJ whole genome shotgun (WGS) entry which is preliminary data.</text>
</comment>
<dbReference type="PANTHER" id="PTHR30482:SF17">
    <property type="entry name" value="ABC TRANSPORTER ATP-BINDING PROTEIN"/>
    <property type="match status" value="1"/>
</dbReference>
<evidence type="ECO:0000313" key="8">
    <source>
        <dbReference type="Proteomes" id="UP000026714"/>
    </source>
</evidence>
<keyword evidence="5 6" id="KW-0472">Membrane</keyword>
<feature type="transmembrane region" description="Helical" evidence="6">
    <location>
        <begin position="6"/>
        <end position="28"/>
    </location>
</feature>
<comment type="subcellular location">
    <subcellularLocation>
        <location evidence="1">Cell membrane</location>
        <topology evidence="1">Multi-pass membrane protein</topology>
    </subcellularLocation>
</comment>
<keyword evidence="3 6" id="KW-0812">Transmembrane</keyword>
<evidence type="ECO:0000313" key="7">
    <source>
        <dbReference type="EMBL" id="KDB52279.1"/>
    </source>
</evidence>
<reference evidence="7 8" key="1">
    <citation type="journal article" date="2014" name="FEMS Microbiol. Ecol.">
        <title>Sphaerotilus natans encrusted with nanoball-shaped Fe(III) oxide minerals formed by nitrate-reducing mixotrophic Fe(II) oxidation.</title>
        <authorList>
            <person name="Park S."/>
            <person name="Kim D.H."/>
            <person name="Lee J.H."/>
            <person name="Hur H.G."/>
        </authorList>
    </citation>
    <scope>NUCLEOTIDE SEQUENCE [LARGE SCALE GENOMIC DNA]</scope>
    <source>
        <strain evidence="7 8">DSM 6575</strain>
    </source>
</reference>
<dbReference type="Proteomes" id="UP000026714">
    <property type="component" value="Unassembled WGS sequence"/>
</dbReference>
<protein>
    <submittedName>
        <fullName evidence="7">ABC transporter permease</fullName>
    </submittedName>
</protein>
<dbReference type="STRING" id="34103.SAMN05421778_12057"/>